<organism evidence="2 3">
    <name type="scientific">Litorilinea aerophila</name>
    <dbReference type="NCBI Taxonomy" id="1204385"/>
    <lineage>
        <taxon>Bacteria</taxon>
        <taxon>Bacillati</taxon>
        <taxon>Chloroflexota</taxon>
        <taxon>Caldilineae</taxon>
        <taxon>Caldilineales</taxon>
        <taxon>Caldilineaceae</taxon>
        <taxon>Litorilinea</taxon>
    </lineage>
</organism>
<gene>
    <name evidence="2" type="ORF">FKZ61_13585</name>
</gene>
<dbReference type="AlphaFoldDB" id="A0A540VEK6"/>
<evidence type="ECO:0000313" key="3">
    <source>
        <dbReference type="Proteomes" id="UP000317371"/>
    </source>
</evidence>
<feature type="region of interest" description="Disordered" evidence="1">
    <location>
        <begin position="1"/>
        <end position="25"/>
    </location>
</feature>
<dbReference type="InterPro" id="IPR006311">
    <property type="entry name" value="TAT_signal"/>
</dbReference>
<dbReference type="Proteomes" id="UP000317371">
    <property type="component" value="Unassembled WGS sequence"/>
</dbReference>
<dbReference type="Pfam" id="PF08811">
    <property type="entry name" value="DUF1800"/>
    <property type="match status" value="1"/>
</dbReference>
<sequence length="576" mass="65224">MPDSASPLEAPRITQPEHARRLNRRGLLRGGGAIAGSALAASLVQTSPVAAQPASGEPPPAMRSPRNPVFAAAAGVPSLPPLPVIVFNRMAFGPRPEDWQAFQSLGDTPESRLEAYVEQQLAPETIDDSECEARLASYGFTALDKSLAQLWADHVQGDQDRYLPAWEVERATFIRAVYSKRQLVEVLADHWHNHFNVYGFDYWIAPVFVHYDRDVIRGHMLGNFRQMLEAVAQSPAMLFYLDNQSNSGGSPNENYARELFELHTMGAENYLGVRSPEDPALVDGNGNRVGYIDADVYGATTCFTGWQVNMDTGLFEFDSSRHFPYQKFVLGKIIPDNQGIKDGHDVLDLLASHPGTARHVCRRLCRRLIADHPPESVVQAAADVFLAHKDAPDQLKRVVRTILLSDEFRTTWGQKVKRPFEYVVAMLRATQADFEPTDSFLWNFGNSGQRLFRWHPPDGYPDFKEAWSSTMPMLQRWRRCNWLLGWTYGGDGPNKDDYRLQPETQMPASKKTPNEIVDYWSNRILGRTLPADERQPIVEFMAHGRNPDYELPADQIQERLRYMVGLILMSPSFHWR</sequence>
<accession>A0A540VEK6</accession>
<evidence type="ECO:0000313" key="2">
    <source>
        <dbReference type="EMBL" id="TQE95194.1"/>
    </source>
</evidence>
<evidence type="ECO:0000256" key="1">
    <source>
        <dbReference type="SAM" id="MobiDB-lite"/>
    </source>
</evidence>
<dbReference type="InParanoid" id="A0A540VEK6"/>
<proteinExistence type="predicted"/>
<dbReference type="OrthoDB" id="9772295at2"/>
<comment type="caution">
    <text evidence="2">The sequence shown here is derived from an EMBL/GenBank/DDBJ whole genome shotgun (WGS) entry which is preliminary data.</text>
</comment>
<dbReference type="RefSeq" id="WP_141610685.1">
    <property type="nucleotide sequence ID" value="NZ_VIGC02000016.1"/>
</dbReference>
<dbReference type="InterPro" id="IPR014917">
    <property type="entry name" value="DUF1800"/>
</dbReference>
<dbReference type="PROSITE" id="PS51318">
    <property type="entry name" value="TAT"/>
    <property type="match status" value="1"/>
</dbReference>
<dbReference type="EMBL" id="VIGC01000016">
    <property type="protein sequence ID" value="TQE95194.1"/>
    <property type="molecule type" value="Genomic_DNA"/>
</dbReference>
<reference evidence="2 3" key="1">
    <citation type="submission" date="2019-06" db="EMBL/GenBank/DDBJ databases">
        <title>Genome sequence of Litorilinea aerophila BAA-2444.</title>
        <authorList>
            <person name="Maclea K.S."/>
            <person name="Maurais E.G."/>
            <person name="Iannazzi L.C."/>
        </authorList>
    </citation>
    <scope>NUCLEOTIDE SEQUENCE [LARGE SCALE GENOMIC DNA]</scope>
    <source>
        <strain evidence="2 3">ATCC BAA-2444</strain>
    </source>
</reference>
<keyword evidence="3" id="KW-1185">Reference proteome</keyword>
<protein>
    <submittedName>
        <fullName evidence="2">DUF1800 domain-containing protein</fullName>
    </submittedName>
</protein>
<name>A0A540VEK6_9CHLR</name>